<feature type="region of interest" description="Disordered" evidence="1">
    <location>
        <begin position="36"/>
        <end position="81"/>
    </location>
</feature>
<evidence type="ECO:0000313" key="2">
    <source>
        <dbReference type="EMBL" id="AZG15610.1"/>
    </source>
</evidence>
<accession>A0A3G8H692</accession>
<reference evidence="3" key="1">
    <citation type="submission" date="2018-11" db="EMBL/GenBank/DDBJ databases">
        <title>FDA dAtabase for Regulatory Grade micrObial Sequences (FDA-ARGOS): Supporting development and validation of Infectious Disease Dx tests.</title>
        <authorList>
            <person name="Goldberg B."/>
            <person name="Campos J."/>
            <person name="Tallon L."/>
            <person name="Sadzewicz L."/>
            <person name="Zhao X."/>
            <person name="Vavikolanu K."/>
            <person name="Mehta A."/>
            <person name="Aluvathingal J."/>
            <person name="Nadendla S."/>
            <person name="Geyer C."/>
            <person name="Nandy P."/>
            <person name="Yan Y."/>
            <person name="Sichtig H."/>
        </authorList>
    </citation>
    <scope>NUCLEOTIDE SEQUENCE [LARGE SCALE GENOMIC DNA]</scope>
    <source>
        <strain evidence="3">FDAARGOS_614</strain>
    </source>
</reference>
<protein>
    <submittedName>
        <fullName evidence="2">Uncharacterized protein</fullName>
    </submittedName>
</protein>
<dbReference type="EMBL" id="CP033970">
    <property type="protein sequence ID" value="AZG15610.1"/>
    <property type="molecule type" value="Genomic_DNA"/>
</dbReference>
<feature type="compositionally biased region" description="Basic and acidic residues" evidence="1">
    <location>
        <begin position="37"/>
        <end position="47"/>
    </location>
</feature>
<sequence>MAGSLASGFLESGDYSNFTDPANLWRMAHFKRSVGHAGRDAEVRPRGDIGNQNRVGDGGRAKSIVHIRKPANEMPAQHEFH</sequence>
<evidence type="ECO:0000313" key="3">
    <source>
        <dbReference type="Proteomes" id="UP000270411"/>
    </source>
</evidence>
<gene>
    <name evidence="2" type="ORF">EHF44_19245</name>
</gene>
<evidence type="ECO:0000256" key="1">
    <source>
        <dbReference type="SAM" id="MobiDB-lite"/>
    </source>
</evidence>
<dbReference type="AlphaFoldDB" id="A0A3G8H692"/>
<proteinExistence type="predicted"/>
<dbReference type="KEGG" id="cpau:EHF44_19245"/>
<dbReference type="RefSeq" id="WP_124685343.1">
    <property type="nucleotide sequence ID" value="NZ_CP033970.1"/>
</dbReference>
<name>A0A3G8H692_9BURK</name>
<organism evidence="2 3">
    <name type="scientific">Cupriavidus pauculus</name>
    <dbReference type="NCBI Taxonomy" id="82633"/>
    <lineage>
        <taxon>Bacteria</taxon>
        <taxon>Pseudomonadati</taxon>
        <taxon>Pseudomonadota</taxon>
        <taxon>Betaproteobacteria</taxon>
        <taxon>Burkholderiales</taxon>
        <taxon>Burkholderiaceae</taxon>
        <taxon>Cupriavidus</taxon>
    </lineage>
</organism>
<dbReference type="Proteomes" id="UP000270411">
    <property type="component" value="Chromosome 2"/>
</dbReference>